<keyword evidence="2" id="KW-1185">Reference proteome</keyword>
<evidence type="ECO:0000313" key="2">
    <source>
        <dbReference type="Proteomes" id="UP000297714"/>
    </source>
</evidence>
<sequence>MLLNLKKVFSEDSESCSFDYGLDLSSTDINGYYPFVSPVSVKGTIKGRDGFAQLNAEVSFEFSIPCDRCTKQINKHFQYTFSHVLVLSLENEDDINYIQVTDYTLDLDELMRADILLELPTKFLCCEDCKGLCPACGQDLNKGTCNCNLHQIDPRLEVLKKLID</sequence>
<dbReference type="EMBL" id="SRMQ01000005">
    <property type="protein sequence ID" value="TGJ76578.1"/>
    <property type="molecule type" value="Genomic_DNA"/>
</dbReference>
<dbReference type="InterPro" id="IPR003772">
    <property type="entry name" value="YceD"/>
</dbReference>
<evidence type="ECO:0000313" key="1">
    <source>
        <dbReference type="EMBL" id="TGJ76578.1"/>
    </source>
</evidence>
<reference evidence="1 2" key="1">
    <citation type="submission" date="2019-04" db="EMBL/GenBank/DDBJ databases">
        <authorList>
            <person name="Poehlein A."/>
            <person name="Bengelsdorf F.R."/>
            <person name="Duerre P."/>
            <person name="Daniel R."/>
        </authorList>
    </citation>
    <scope>NUCLEOTIDE SEQUENCE [LARGE SCALE GENOMIC DNA]</scope>
    <source>
        <strain evidence="1 2">BS-1</strain>
    </source>
</reference>
<dbReference type="Pfam" id="PF02620">
    <property type="entry name" value="YceD"/>
    <property type="match status" value="1"/>
</dbReference>
<dbReference type="Proteomes" id="UP000297714">
    <property type="component" value="Unassembled WGS sequence"/>
</dbReference>
<accession>A0A4Z0Y9F7</accession>
<dbReference type="AlphaFoldDB" id="A0A4Z0Y9F7"/>
<dbReference type="PANTHER" id="PTHR34374:SF1">
    <property type="entry name" value="LARGE RIBOSOMAL RNA SUBUNIT ACCUMULATION PROTEIN YCED HOMOLOG 1, CHLOROPLASTIC"/>
    <property type="match status" value="1"/>
</dbReference>
<organism evidence="1 2">
    <name type="scientific">Caproiciproducens galactitolivorans</name>
    <dbReference type="NCBI Taxonomy" id="642589"/>
    <lineage>
        <taxon>Bacteria</taxon>
        <taxon>Bacillati</taxon>
        <taxon>Bacillota</taxon>
        <taxon>Clostridia</taxon>
        <taxon>Eubacteriales</taxon>
        <taxon>Acutalibacteraceae</taxon>
        <taxon>Caproiciproducens</taxon>
    </lineage>
</organism>
<protein>
    <recommendedName>
        <fullName evidence="3">Nucleic acid-binding protein</fullName>
    </recommendedName>
</protein>
<gene>
    <name evidence="1" type="ORF">CAGA_14950</name>
</gene>
<evidence type="ECO:0008006" key="3">
    <source>
        <dbReference type="Google" id="ProtNLM"/>
    </source>
</evidence>
<dbReference type="PANTHER" id="PTHR34374">
    <property type="entry name" value="LARGE RIBOSOMAL RNA SUBUNIT ACCUMULATION PROTEIN YCED HOMOLOG 1, CHLOROPLASTIC"/>
    <property type="match status" value="1"/>
</dbReference>
<name>A0A4Z0Y9F7_9FIRM</name>
<dbReference type="OrthoDB" id="9790372at2"/>
<proteinExistence type="predicted"/>
<comment type="caution">
    <text evidence="1">The sequence shown here is derived from an EMBL/GenBank/DDBJ whole genome shotgun (WGS) entry which is preliminary data.</text>
</comment>
<dbReference type="RefSeq" id="WP_135659359.1">
    <property type="nucleotide sequence ID" value="NZ_JAJUFJ010000001.1"/>
</dbReference>